<comment type="caution">
    <text evidence="1">The sequence shown here is derived from an EMBL/GenBank/DDBJ whole genome shotgun (WGS) entry which is preliminary data.</text>
</comment>
<sequence length="73" mass="8408">MTLYTLSHPPSMQLEAMAMIRKGATNILKELNRVRARDNEEPLKFHSVFEVASFNEDDDSEDEDEGESESEEF</sequence>
<keyword evidence="2" id="KW-1185">Reference proteome</keyword>
<protein>
    <submittedName>
        <fullName evidence="1">Uncharacterized protein</fullName>
    </submittedName>
</protein>
<reference evidence="1 2" key="2">
    <citation type="journal article" date="2022" name="Mol. Ecol. Resour.">
        <title>The genomes of chicory, endive, great burdock and yacon provide insights into Asteraceae paleo-polyploidization history and plant inulin production.</title>
        <authorList>
            <person name="Fan W."/>
            <person name="Wang S."/>
            <person name="Wang H."/>
            <person name="Wang A."/>
            <person name="Jiang F."/>
            <person name="Liu H."/>
            <person name="Zhao H."/>
            <person name="Xu D."/>
            <person name="Zhang Y."/>
        </authorList>
    </citation>
    <scope>NUCLEOTIDE SEQUENCE [LARGE SCALE GENOMIC DNA]</scope>
    <source>
        <strain evidence="2">cv. Yunnan</strain>
        <tissue evidence="1">Leaves</tissue>
    </source>
</reference>
<gene>
    <name evidence="1" type="ORF">L1987_06394</name>
</gene>
<organism evidence="1 2">
    <name type="scientific">Smallanthus sonchifolius</name>
    <dbReference type="NCBI Taxonomy" id="185202"/>
    <lineage>
        <taxon>Eukaryota</taxon>
        <taxon>Viridiplantae</taxon>
        <taxon>Streptophyta</taxon>
        <taxon>Embryophyta</taxon>
        <taxon>Tracheophyta</taxon>
        <taxon>Spermatophyta</taxon>
        <taxon>Magnoliopsida</taxon>
        <taxon>eudicotyledons</taxon>
        <taxon>Gunneridae</taxon>
        <taxon>Pentapetalae</taxon>
        <taxon>asterids</taxon>
        <taxon>campanulids</taxon>
        <taxon>Asterales</taxon>
        <taxon>Asteraceae</taxon>
        <taxon>Asteroideae</taxon>
        <taxon>Heliantheae alliance</taxon>
        <taxon>Millerieae</taxon>
        <taxon>Smallanthus</taxon>
    </lineage>
</organism>
<reference evidence="2" key="1">
    <citation type="journal article" date="2022" name="Mol. Ecol. Resour.">
        <title>The genomes of chicory, endive, great burdock and yacon provide insights into Asteraceae palaeo-polyploidization history and plant inulin production.</title>
        <authorList>
            <person name="Fan W."/>
            <person name="Wang S."/>
            <person name="Wang H."/>
            <person name="Wang A."/>
            <person name="Jiang F."/>
            <person name="Liu H."/>
            <person name="Zhao H."/>
            <person name="Xu D."/>
            <person name="Zhang Y."/>
        </authorList>
    </citation>
    <scope>NUCLEOTIDE SEQUENCE [LARGE SCALE GENOMIC DNA]</scope>
    <source>
        <strain evidence="2">cv. Yunnan</strain>
    </source>
</reference>
<proteinExistence type="predicted"/>
<evidence type="ECO:0000313" key="2">
    <source>
        <dbReference type="Proteomes" id="UP001056120"/>
    </source>
</evidence>
<name>A0ACB9JY63_9ASTR</name>
<dbReference type="EMBL" id="CM042019">
    <property type="protein sequence ID" value="KAI3824921.1"/>
    <property type="molecule type" value="Genomic_DNA"/>
</dbReference>
<dbReference type="Proteomes" id="UP001056120">
    <property type="component" value="Linkage Group LG02"/>
</dbReference>
<evidence type="ECO:0000313" key="1">
    <source>
        <dbReference type="EMBL" id="KAI3824921.1"/>
    </source>
</evidence>
<accession>A0ACB9JY63</accession>